<comment type="subcellular location">
    <subcellularLocation>
        <location evidence="1">Periplasm</location>
    </subcellularLocation>
</comment>
<protein>
    <submittedName>
        <fullName evidence="5">ABC transporter, periplasmic substrate-binding protein</fullName>
    </submittedName>
</protein>
<dbReference type="Gene3D" id="3.40.190.10">
    <property type="entry name" value="Periplasmic binding protein-like II"/>
    <property type="match status" value="2"/>
</dbReference>
<proteinExistence type="inferred from homology"/>
<keyword evidence="3" id="KW-0732">Signal</keyword>
<dbReference type="Pfam" id="PF09084">
    <property type="entry name" value="NMT1"/>
    <property type="match status" value="1"/>
</dbReference>
<comment type="similarity">
    <text evidence="2">Belongs to the bacterial solute-binding protein SsuA/TauA family.</text>
</comment>
<evidence type="ECO:0000256" key="1">
    <source>
        <dbReference type="ARBA" id="ARBA00004418"/>
    </source>
</evidence>
<evidence type="ECO:0000313" key="5">
    <source>
        <dbReference type="EMBL" id="AII86210.1"/>
    </source>
</evidence>
<dbReference type="GO" id="GO:0042597">
    <property type="term" value="C:periplasmic space"/>
    <property type="evidence" value="ECO:0007669"/>
    <property type="project" value="UniProtKB-SubCell"/>
</dbReference>
<dbReference type="AlphaFoldDB" id="A0AAN0RHI7"/>
<evidence type="ECO:0000256" key="3">
    <source>
        <dbReference type="ARBA" id="ARBA00022729"/>
    </source>
</evidence>
<dbReference type="EMBL" id="CP003984">
    <property type="protein sequence ID" value="AII86210.1"/>
    <property type="molecule type" value="Genomic_DNA"/>
</dbReference>
<evidence type="ECO:0000313" key="6">
    <source>
        <dbReference type="Proteomes" id="UP000028680"/>
    </source>
</evidence>
<dbReference type="Proteomes" id="UP000028680">
    <property type="component" value="Chromosome"/>
</dbReference>
<organism evidence="5 6">
    <name type="scientific">Planktomarina temperata RCA23</name>
    <dbReference type="NCBI Taxonomy" id="666509"/>
    <lineage>
        <taxon>Bacteria</taxon>
        <taxon>Pseudomonadati</taxon>
        <taxon>Pseudomonadota</taxon>
        <taxon>Alphaproteobacteria</taxon>
        <taxon>Rhodobacterales</taxon>
        <taxon>Paracoccaceae</taxon>
        <taxon>Planktomarina</taxon>
    </lineage>
</organism>
<sequence>MSGAAFAQDDLSKIRIGAAGAVDHSPVFVGVERGIFAEHGLDAEVVMYQSGVDMVNGLLNGAQEVNVMGSVPYLSGLARDFPLVLIGHLHGDPNRDSYSDNQSIIASAASGVAAGDIAALKGLRIGLPRGTGAEGFLLGVLGAAGLSEADVELINVPPAELTTALNQNDVDAVAIWQPWGATAVTKVEGSVLVQAGGCPQCYDPGTILTTQSIVASDAAMLQKFMAAFAESQQWVRQNPEGAAEINMRWIQGVDLETMTLALSSVNIDPRMSTYTAQMYQEKTIPFLMGLGRIEENFDPTGAIDTRFLAGVQANTPDVFSDLDPIPVDRQAY</sequence>
<accession>A0AAN0RHI7</accession>
<evidence type="ECO:0000259" key="4">
    <source>
        <dbReference type="Pfam" id="PF09084"/>
    </source>
</evidence>
<dbReference type="PANTHER" id="PTHR30024">
    <property type="entry name" value="ALIPHATIC SULFONATES-BINDING PROTEIN-RELATED"/>
    <property type="match status" value="1"/>
</dbReference>
<evidence type="ECO:0000256" key="2">
    <source>
        <dbReference type="ARBA" id="ARBA00010742"/>
    </source>
</evidence>
<dbReference type="PANTHER" id="PTHR30024:SF47">
    <property type="entry name" value="TAURINE-BINDING PERIPLASMIC PROTEIN"/>
    <property type="match status" value="1"/>
</dbReference>
<gene>
    <name evidence="5" type="ORF">RCA23_c06520</name>
</gene>
<keyword evidence="6" id="KW-1185">Reference proteome</keyword>
<dbReference type="KEGG" id="ptp:RCA23_c06520"/>
<feature type="domain" description="SsuA/THI5-like" evidence="4">
    <location>
        <begin position="23"/>
        <end position="242"/>
    </location>
</feature>
<dbReference type="SUPFAM" id="SSF53850">
    <property type="entry name" value="Periplasmic binding protein-like II"/>
    <property type="match status" value="1"/>
</dbReference>
<dbReference type="InterPro" id="IPR015168">
    <property type="entry name" value="SsuA/THI5"/>
</dbReference>
<reference evidence="5 6" key="1">
    <citation type="journal article" date="2014" name="ISME J.">
        <title>Adaptation of an abundant Roseobacter RCA organism to pelagic systems revealed by genomic and transcriptomic analyses.</title>
        <authorList>
            <person name="Voget S."/>
            <person name="Wemheuer B."/>
            <person name="Brinkhoff T."/>
            <person name="Vollmers J."/>
            <person name="Dietrich S."/>
            <person name="Giebel H.A."/>
            <person name="Beardsley C."/>
            <person name="Sardemann C."/>
            <person name="Bakenhus I."/>
            <person name="Billerbeck S."/>
            <person name="Daniel R."/>
            <person name="Simon M."/>
        </authorList>
    </citation>
    <scope>NUCLEOTIDE SEQUENCE [LARGE SCALE GENOMIC DNA]</scope>
    <source>
        <strain evidence="5 6">RCA23</strain>
    </source>
</reference>
<name>A0AAN0RHI7_9RHOB</name>